<keyword evidence="17" id="KW-0539">Nucleus</keyword>
<dbReference type="Gene3D" id="1.20.58.1120">
    <property type="match status" value="1"/>
</dbReference>
<dbReference type="EMBL" id="JAYRBN010000058">
    <property type="protein sequence ID" value="KAL2742156.1"/>
    <property type="molecule type" value="Genomic_DNA"/>
</dbReference>
<dbReference type="Gene3D" id="1.10.8.710">
    <property type="match status" value="1"/>
</dbReference>
<dbReference type="InterPro" id="IPR012677">
    <property type="entry name" value="Nucleotide-bd_a/b_plait_sf"/>
</dbReference>
<dbReference type="FunFam" id="3.40.50.300:FF:000411">
    <property type="entry name" value="dynein heavy chain 17, axonemal"/>
    <property type="match status" value="1"/>
</dbReference>
<comment type="subunit">
    <text evidence="19">Binds SXL. Associates with the spliceosome. Interacts with SF3B1, SF1 and U2AF2.</text>
</comment>
<dbReference type="FunFam" id="3.30.70.330:FF:000079">
    <property type="entry name" value="Putative splicing factor 45"/>
    <property type="match status" value="1"/>
</dbReference>
<accession>A0ABD2CAR5</accession>
<keyword evidence="4" id="KW-0963">Cytoplasm</keyword>
<dbReference type="Gene3D" id="1.10.472.130">
    <property type="match status" value="1"/>
</dbReference>
<proteinExistence type="inferred from homology"/>
<evidence type="ECO:0000256" key="3">
    <source>
        <dbReference type="ARBA" id="ARBA00008887"/>
    </source>
</evidence>
<dbReference type="Pfam" id="PF12780">
    <property type="entry name" value="AAA_8"/>
    <property type="match status" value="1"/>
</dbReference>
<evidence type="ECO:0000256" key="19">
    <source>
        <dbReference type="ARBA" id="ARBA00065586"/>
    </source>
</evidence>
<keyword evidence="11" id="KW-0243">Dynein</keyword>
<keyword evidence="13" id="KW-0969">Cilium</keyword>
<dbReference type="FunFam" id="1.10.8.1220:FF:000001">
    <property type="entry name" value="Dynein axonemal heavy chain 5"/>
    <property type="match status" value="1"/>
</dbReference>
<dbReference type="CDD" id="cd12647">
    <property type="entry name" value="RRM_UHM_SPF45"/>
    <property type="match status" value="1"/>
</dbReference>
<feature type="region of interest" description="Disordered" evidence="25">
    <location>
        <begin position="120"/>
        <end position="197"/>
    </location>
</feature>
<dbReference type="Gene3D" id="1.20.1270.280">
    <property type="match status" value="1"/>
</dbReference>
<dbReference type="InterPro" id="IPR042219">
    <property type="entry name" value="AAA_lid_11_sf"/>
</dbReference>
<dbReference type="Pfam" id="PF03028">
    <property type="entry name" value="Dynein_heavy"/>
    <property type="match status" value="1"/>
</dbReference>
<dbReference type="FunFam" id="3.40.50.300:FF:000219">
    <property type="entry name" value="Dynein axonemal heavy chain 17"/>
    <property type="match status" value="1"/>
</dbReference>
<keyword evidence="7" id="KW-0677">Repeat</keyword>
<sequence length="4860" mass="562531">MSLYDDFDKHRTSEKVAGWSSGIKLLQSQLQLKKAATTQPKREQYRKATAVLAPVIDLKSKTRDIEKDDDGLHNNPLTTNNTGSIGIGSEFDWNVINEYDPMWPNEYEKVVKELRDIRDREHDQETEMRKRRRDNTRFEDTQATGNNTLVPPERDEERTPTSRGIAGGAAIAPPPSLQECSDLPASSPSPRQPSNLGYATSSVAAKIMAKYGFKEGQGLGKKEQGMSVALQVEKTSKRGGRIVGEREQLMPPPPPVSMSPPPLQQQTSQPQPLQEEPSITEIMKSPSKVVLLRNMVGPGEVDDDLEPEVKDECNTKYGDVARVIIHEVIEATPEDAVRIFVEFKRIESAIKAVVDLNGRFFGGRQVKAANSLLEPLTKYPVTLSITDSIGPPELWAITDYVLLIFNNMSGKKDDPKKQDEEELFDFIYKKVKTEAWAKLLGSEDLKDIILKFFNIPSNMILTIQLTSAGALLPFLGIESPSRVKSSYFIKREPIKITKTNYREMLIIGDMSPKPIEEAAVLIEEVYLPILTNPINHNGWPFIAKEDVKKHVYDLRSLLYQLKGKMSGETILPMPIDIEKIFEEEWKLQQSDDVQFDIKLRSNIESIIIKWTSQINEILDEERILLSSDYLLPSDELDFWLKRIKNLESIYQQIKDPRVKKMGSVLELTESPYSGHFKTIWKNVIAAIIESRDIWMHLKPLEYYLNKIQSTEFKDIDSLLKPLMHCICLIWSNSKYYCTTTRIIRLLSMISNLLIAEADRYMDQSSLFEGDAEDNLKRLEQTKHIINHHQDIFQIFRDKVDSYFKPPNEPILWNFHDKLIFGRLRKFNQRLKELQVFFEIVQEYLKLERIEIAGLKGSMLYAMIFEIHDNFVKMYRQFADVQYNIFTPEDVGFNNDWSRFQANVEIMDRKLVNIFNQAFMECHGIESMFRFIWIMGTIANRPILIEQLWHNYNRLIEIINDEYDEVKVIIDNYFGINAESENNIPNKKLHPVSETLYFLNNMKKQIDYPIESATLVDHPLIVSRINLDIRDKYDELQNLIDTLEHDIFTEWVEKIPEKSEEYLLQCLLKVSDENLLELNFDPNLAVMYNWLQKNTSPVEYQLVKDDVEEIEKLIEFGQINYNWNSIEIPEYIEQLLNLTRKLYIRIFKVQENINGLLKIIYSWALVPILERKDLKEENLLAIGEREEKFAMRYQEIELVAKELNRVLEANYKLLFDLMPQSIYEEEEVDPDLDEQLKDTEEISPTEERRIVTDETTDLIEDEIIEDVEVEQSEIVELDIELTEEEAALQAELEAQRQIKWKPYLAYVDNLIYEGLVQTVSTSLCYILDETDPECNASPLFEIQLSLENGNLVFQPSINIDDPNGFYAFYEDLLLDIMKMATLIKRVDPDIAEEREHYGIDMTEEENITFMLEETSNRIKLGLYKAEEYVETFKPLSWLWLDDKKEYLDLFLRFGRKLTKEEKDMIIRLGDNLPDTLKERTPNLADYKREIDFFVDLYNECDQIEDDHTLSCWLKIDLKPFKQNLLNVICKWANVLKNHLMDGITADLKNLSVFLNEANNKFSQPVKEDDYEDLLKTIYYLKEVRDRQYEIDDMFEPIKETIELLKEYQVKFDEKTFDWLLELPELWTTVKKQAAQIKQVVAPLMSHQINLLNKRLNYYDFKQQKFLSDFHLNEIFNFACTNVYKKMDDINVEIMKFENELNDLKETADIFEHHVEEFKHIVQARRELKLVKMMWDYINIIRTSLDEWEATIWKKIDVEGTDIECKKFIRELRQIDKDARNWNLYIEIEGQLKNMMSSLRAVSELKNTAIRDRHWLQLMAETGVKFTMDDKTTLKDLLKLELHKYEEEVKETVDRAVKEMAMEKVLKELQTTWATLDFGKELHERTKLYILKIDEEIIETLEENQVQLQNMLGSKYVTYFFDEVLEWQQKLSNADAVITAWFDVQRAWMHLESIFIGSEDIRSQLPEESKLFEKIDKDFKELLRDMLSTLNIIRATNKPKILERLEELEKELNICENALFNYLETKRLAYPRFYFVSSADLLDILSNSSNPELVCKHLAKLYDSIAKLKWKMDHEKITKIAIVMVAKDGEEMTIYGNCDCSGKVEIWLNHVTDAMRKSVKHHIHQAVISYDEKPREQWIMDYEAQPSLCGTQIWWTTEVNMAFTRLEEGFENALRDYLKKQITQLNVLITILCGELNENDRQKIMTICTIDVHARDVVAKLISMKADNVSNFQWQSQLRHRWDDVKDDCYANICDACFLYAYEYLGNVPRLVITPLTDRCYITLTQSLHLIMGGAPAGPAGTGKTETTKDLGRALGQMVYVFNCSEQMDYKSCGNVYKGLSQTGAWGCFDEFNRISVEVLSVVAVQVKCVLDAIKSRKIKFLFFGQELVLVDSVGMFITMNPGYAGRTELPENLKALFRPCAMVVPDFELICEIMLVAEGFLDARLLARKFITLYMLCRELLSKQDHYDWGKLKRDDRLRPEDQVLMRALRDFNIPKIVTDDIPVFMGLISDLFPALDVPRLRDLNFEKVIRTAAIDLKMQPEDGFILKVVQLEELFNVRHSVFIVGLAGTGKTQVWKTLNRTYYNQKLKPYYNDLNPKAVTTAELFGIINPATREWKDGLISILMREQANMPIDGPKWIVFDGDIDPMWIESLNTVMDDNKVLTLASNERIALTKHMRLLFEVSHLRTATPATVSRAGILYINPQDLGWNPYVMSWTDTRDSSERANLIILFDKYIPVSLDTIKYELYFAFACVWAFGSSMFVDQLKDWRVEFSKWWQSEFKTIRFPSTGTVFNYFIETETKKWLPWESRILPFELDVDIPIQASLVSTSETVCLRYFMDILMKKRIPVMLVGSAGSGKSIIVAEKLATLPDNYNTANVPLNYYTTSEMLQKILEKPLEKKSGRSYGPSGTKLLVYFIDDMNMPEIDTYGTVQPHTLIRQYMDYGHWYDREKLILKDILNTQYVSCMNPTVGSFTINPRLQRHFAVFAVSFPHHDALVTIYKQMLEQHLTNPHHKINITVQKMTEPIINAALSLHNKIATTFLPTAIKFHYIFNLRDLSNIFQGILYSTRDTIPMPNHLVRLFVHESTRVYSDKLINFEDKKLYEQLLIEILRKNIPELDETLVLQKPIIYCHFAEGIGESKYMPIRDWNHLIKLLDDALSSYNELISAMNLVLFDDAMYHVCRINRILESPRGNGLLVGVGGSGKQSLSRLAAFISALEVFQIQLKKDYSITDLKSDLASLYLKAGVKSMGITFLMTDSQVAQEKFLVVINDMLASGEISELFPDEEVDNIVNAVRNEVKQAGQIDSKENCWKFFIERVRRYLKSLLCFSPVGTTLRNRVRQFPAIVNCTSINWFQDWPQEALESVSIRFLQELEELPKQYKKSASLFMTFVHMIVNETSKLYLQNEKRYNYTTPKSFLEQISLYAKLVREKTFEIASMITRLRNGLEKLDSCAEQVDKLKVVLAVQEIDLKKKNEIADQILREVQAENTKAEVEKAFVSEEEAKVAEIKETVAERQKRCDEDLAKAEPAVKQAAAALDTLNKSNLTELKSFGAPPEAVIRVAQAVLVLFSPRGQIPRDRSWKACKAMMGSVDAFLAALHNYDKENIHPEVVKAIQPYINDREFDPDFIAARSKAAAGLCSWVKNIMVFHYINETVKPLRAALAQANAELKVAMDRLNSLRARLNELQKVLDILGEKMETALAEKQKCQDEADATTLTIDLANRLVNGLASEKIRWTETLEVLRTSGITVPGDVLLVTAFISYMGGFTRKYRLDLLNLHWLPFFDKLEIRIPRTPDLDLLTLVTDDTQIAQWNNEGLPADSMSSENATILTNSTRWPLMIDPQLQGIKWIKNKYGDELKVLRLTQRHYLDIIEYAISNGQVVLLENIMEAVDAVLDPILGRVFIRKGRAIKIGDKEVDYDPNFRLILQTKLANPHYKPEMQAQTTIINFTVTRDGLEEQLLGEVVKLERPDLESTKSELTTQQNTFKITLKVLEDDLLHRLSSAGPDILSDITLVVNLETTKRTAADIEIKAAEAKETAIKIDMARELYRPVAARASLLYFILNELYKINMLYQFSLKAFSVVFGNAIKFAELSDVIETHSITYLVFVYTSRGLFESDKIIFLFQMTIQILLHMKEVSSVEVDFLLRFPYIPDLSSRVDFLDNVGWGGIVYLSGMDEFLNLDRDIEGGSKRWKKIVESEIPEKERFPQEWRHITALQRLCMIRCMRLDRMTYAIRCFVEEKLGPQFVQSRALPFEKSYEETSSITPVFFILSPGVDPLKDVEKLGQKLGFTSDDQNFHNVSLGQGQEPIAEEAMTIAATEGHWVILQNIHLVRNWLPQLERTMEQMAEDPHDNYRLYISAEAGPSPSESIIPQGILESAIKITNEPPTGMHANIHKALDNFSQETLDSSTKETEFKAILFALCYYHAVVNERKKFGAQGWNRSYPFSVGDLTISVSVLLNYLENNIKVPWEDLRYLFGEIMYGGHITDDWDRRLCQTYLLEYLQPELVEGELYLTPGFLVPPNSDYMAYHQYIDDYLPAESPILYGLHPNAEIGFLTSTAENLFRTLLEMQPREAVDTTEGLSLEDKVKYTIEDLTDRLPEEFNILELMSKVEDRTPFIIVSFQECERMNILCNELKRSLGELTLGLKGELTISPDMENLQNNIFMNIVPPTWTRLAYPSNLNLSGWFTDMLNRVGELASWTADFNLPSSVWLGGFFNPQSFLTAIMQQTARKNEWPLDKMCLHCEVTTKQRDEVTAPPREGSYINSLYMEGARWDIETGVITDARLKELFPLMPVVYIRAITQDKQDLKNMYECPVYKTRTRGPTYVWTFNLRTRDKANKWVLAGVAIHSQHINVPHQN</sequence>
<dbReference type="Pfam" id="PF18199">
    <property type="entry name" value="Dynein_C"/>
    <property type="match status" value="1"/>
</dbReference>
<evidence type="ECO:0000256" key="24">
    <source>
        <dbReference type="SAM" id="Coils"/>
    </source>
</evidence>
<dbReference type="GO" id="GO:0005930">
    <property type="term" value="C:axoneme"/>
    <property type="evidence" value="ECO:0007669"/>
    <property type="project" value="UniProtKB-SubCell"/>
</dbReference>
<evidence type="ECO:0000256" key="17">
    <source>
        <dbReference type="ARBA" id="ARBA00023242"/>
    </source>
</evidence>
<evidence type="ECO:0000256" key="1">
    <source>
        <dbReference type="ARBA" id="ARBA00004123"/>
    </source>
</evidence>
<evidence type="ECO:0000259" key="26">
    <source>
        <dbReference type="PROSITE" id="PS50102"/>
    </source>
</evidence>
<dbReference type="InterPro" id="IPR013602">
    <property type="entry name" value="Dynein_heavy_linker"/>
</dbReference>
<evidence type="ECO:0000256" key="14">
    <source>
        <dbReference type="ARBA" id="ARBA00023175"/>
    </source>
</evidence>
<dbReference type="InterPro" id="IPR024317">
    <property type="entry name" value="Dynein_heavy_chain_D4_dom"/>
</dbReference>
<dbReference type="InterPro" id="IPR041466">
    <property type="entry name" value="Dynein_AAA5_ext"/>
</dbReference>
<keyword evidence="8" id="KW-0547">Nucleotide-binding</keyword>
<evidence type="ECO:0000256" key="13">
    <source>
        <dbReference type="ARBA" id="ARBA00023069"/>
    </source>
</evidence>
<evidence type="ECO:0000256" key="8">
    <source>
        <dbReference type="ARBA" id="ARBA00022741"/>
    </source>
</evidence>
<dbReference type="SMART" id="SM00443">
    <property type="entry name" value="G_patch"/>
    <property type="match status" value="1"/>
</dbReference>
<dbReference type="InterPro" id="IPR004273">
    <property type="entry name" value="Dynein_heavy_D6_P-loop"/>
</dbReference>
<evidence type="ECO:0000256" key="2">
    <source>
        <dbReference type="ARBA" id="ARBA00004430"/>
    </source>
</evidence>
<dbReference type="InterPro" id="IPR024743">
    <property type="entry name" value="Dynein_HC_stalk"/>
</dbReference>
<evidence type="ECO:0000259" key="27">
    <source>
        <dbReference type="PROSITE" id="PS50174"/>
    </source>
</evidence>
<dbReference type="InterPro" id="IPR043157">
    <property type="entry name" value="Dynein_AAA1S"/>
</dbReference>
<evidence type="ECO:0000256" key="22">
    <source>
        <dbReference type="ARBA" id="ARBA00079492"/>
    </source>
</evidence>
<dbReference type="Gene3D" id="1.20.920.30">
    <property type="match status" value="1"/>
</dbReference>
<dbReference type="Gene3D" id="3.20.180.20">
    <property type="entry name" value="Dynein heavy chain, N-terminal domain 2"/>
    <property type="match status" value="1"/>
</dbReference>
<evidence type="ECO:0000256" key="25">
    <source>
        <dbReference type="SAM" id="MobiDB-lite"/>
    </source>
</evidence>
<evidence type="ECO:0000256" key="12">
    <source>
        <dbReference type="ARBA" id="ARBA00023054"/>
    </source>
</evidence>
<keyword evidence="10 23" id="KW-0694">RNA-binding</keyword>
<evidence type="ECO:0000256" key="6">
    <source>
        <dbReference type="ARBA" id="ARBA00022701"/>
    </source>
</evidence>
<dbReference type="InterPro" id="IPR041658">
    <property type="entry name" value="AAA_lid_11"/>
</dbReference>
<dbReference type="InterPro" id="IPR035706">
    <property type="entry name" value="AAA_9"/>
</dbReference>
<comment type="subcellular location">
    <subcellularLocation>
        <location evidence="2">Cytoplasm</location>
        <location evidence="2">Cytoskeleton</location>
        <location evidence="2">Cilium axoneme</location>
    </subcellularLocation>
    <subcellularLocation>
        <location evidence="1">Nucleus</location>
    </subcellularLocation>
</comment>
<dbReference type="Gene3D" id="1.10.287.2620">
    <property type="match status" value="1"/>
</dbReference>
<dbReference type="InterPro" id="IPR035979">
    <property type="entry name" value="RBD_domain_sf"/>
</dbReference>
<feature type="coiled-coil region" evidence="24">
    <location>
        <begin position="1826"/>
        <end position="1853"/>
    </location>
</feature>
<dbReference type="FunFam" id="3.10.490.20:FF:000002">
    <property type="entry name" value="Dynein axonemal heavy chain 17"/>
    <property type="match status" value="1"/>
</dbReference>
<keyword evidence="14" id="KW-0505">Motor protein</keyword>
<evidence type="ECO:0000256" key="11">
    <source>
        <dbReference type="ARBA" id="ARBA00023017"/>
    </source>
</evidence>
<dbReference type="FunFam" id="1.20.58.1120:FF:000002">
    <property type="entry name" value="Dynein heavy chain 9, axonemal"/>
    <property type="match status" value="1"/>
</dbReference>
<feature type="region of interest" description="Disordered" evidence="25">
    <location>
        <begin position="234"/>
        <end position="277"/>
    </location>
</feature>
<dbReference type="Pfam" id="PF12774">
    <property type="entry name" value="AAA_6"/>
    <property type="match status" value="1"/>
</dbReference>
<keyword evidence="16" id="KW-0206">Cytoskeleton</keyword>
<dbReference type="PROSITE" id="PS50102">
    <property type="entry name" value="RRM"/>
    <property type="match status" value="1"/>
</dbReference>
<feature type="domain" description="RRM" evidence="26">
    <location>
        <begin position="288"/>
        <end position="373"/>
    </location>
</feature>
<evidence type="ECO:0000256" key="10">
    <source>
        <dbReference type="ARBA" id="ARBA00022884"/>
    </source>
</evidence>
<evidence type="ECO:0000313" key="29">
    <source>
        <dbReference type="Proteomes" id="UP001607303"/>
    </source>
</evidence>
<keyword evidence="6" id="KW-0493">Microtubule</keyword>
<dbReference type="PANTHER" id="PTHR45703:SF8">
    <property type="entry name" value="DYNEINS HEAVY CHAIN"/>
    <property type="match status" value="1"/>
</dbReference>
<dbReference type="FunFam" id="3.20.180.20:FF:000001">
    <property type="entry name" value="Dynein axonemal heavy chain 5"/>
    <property type="match status" value="1"/>
</dbReference>
<dbReference type="Pfam" id="PF18198">
    <property type="entry name" value="AAA_lid_11"/>
    <property type="match status" value="1"/>
</dbReference>
<dbReference type="Pfam" id="PF12777">
    <property type="entry name" value="MT"/>
    <property type="match status" value="1"/>
</dbReference>
<dbReference type="FunFam" id="1.10.287.2620:FF:000001">
    <property type="entry name" value="Cytoplasmic dynein heavy chain 1"/>
    <property type="match status" value="1"/>
</dbReference>
<keyword evidence="9" id="KW-0067">ATP-binding</keyword>
<feature type="coiled-coil region" evidence="24">
    <location>
        <begin position="3663"/>
        <end position="3711"/>
    </location>
</feature>
<protein>
    <recommendedName>
        <fullName evidence="20">Splicing factor 45</fullName>
    </recommendedName>
    <alternativeName>
        <fullName evidence="22">45 kDa-splicing factor</fullName>
    </alternativeName>
    <alternativeName>
        <fullName evidence="21">RNA-binding motif protein 17</fullName>
    </alternativeName>
</protein>
<feature type="coiled-coil region" evidence="24">
    <location>
        <begin position="1996"/>
        <end position="2023"/>
    </location>
</feature>
<dbReference type="InterPro" id="IPR000467">
    <property type="entry name" value="G_patch_dom"/>
</dbReference>
<dbReference type="GO" id="GO:0005634">
    <property type="term" value="C:nucleus"/>
    <property type="evidence" value="ECO:0007669"/>
    <property type="project" value="UniProtKB-SubCell"/>
</dbReference>
<dbReference type="Pfam" id="PF17857">
    <property type="entry name" value="AAA_lid_1"/>
    <property type="match status" value="1"/>
</dbReference>
<dbReference type="Gene3D" id="1.20.920.20">
    <property type="match status" value="1"/>
</dbReference>
<dbReference type="Gene3D" id="1.10.8.1220">
    <property type="match status" value="1"/>
</dbReference>
<dbReference type="PROSITE" id="PS50174">
    <property type="entry name" value="G_PATCH"/>
    <property type="match status" value="1"/>
</dbReference>
<dbReference type="FunFam" id="1.20.1270.280:FF:000003">
    <property type="entry name" value="Dynein axonemal heavy chain 17"/>
    <property type="match status" value="1"/>
</dbReference>
<evidence type="ECO:0000313" key="28">
    <source>
        <dbReference type="EMBL" id="KAL2742156.1"/>
    </source>
</evidence>
<evidence type="ECO:0000256" key="20">
    <source>
        <dbReference type="ARBA" id="ARBA00074919"/>
    </source>
</evidence>
<gene>
    <name evidence="28" type="ORF">V1477_009785</name>
</gene>
<evidence type="ECO:0000256" key="9">
    <source>
        <dbReference type="ARBA" id="ARBA00022840"/>
    </source>
</evidence>
<organism evidence="28 29">
    <name type="scientific">Vespula maculifrons</name>
    <name type="common">Eastern yellow jacket</name>
    <name type="synonym">Wasp</name>
    <dbReference type="NCBI Taxonomy" id="7453"/>
    <lineage>
        <taxon>Eukaryota</taxon>
        <taxon>Metazoa</taxon>
        <taxon>Ecdysozoa</taxon>
        <taxon>Arthropoda</taxon>
        <taxon>Hexapoda</taxon>
        <taxon>Insecta</taxon>
        <taxon>Pterygota</taxon>
        <taxon>Neoptera</taxon>
        <taxon>Endopterygota</taxon>
        <taxon>Hymenoptera</taxon>
        <taxon>Apocrita</taxon>
        <taxon>Aculeata</taxon>
        <taxon>Vespoidea</taxon>
        <taxon>Vespidae</taxon>
        <taxon>Vespinae</taxon>
        <taxon>Vespula</taxon>
    </lineage>
</organism>
<dbReference type="InterPro" id="IPR003954">
    <property type="entry name" value="RRM_euk-type"/>
</dbReference>
<dbReference type="Gene3D" id="1.10.8.720">
    <property type="entry name" value="Region D6 of dynein motor"/>
    <property type="match status" value="1"/>
</dbReference>
<feature type="compositionally biased region" description="Pro residues" evidence="25">
    <location>
        <begin position="250"/>
        <end position="263"/>
    </location>
</feature>
<dbReference type="GO" id="GO:0005874">
    <property type="term" value="C:microtubule"/>
    <property type="evidence" value="ECO:0007669"/>
    <property type="project" value="UniProtKB-KW"/>
</dbReference>
<evidence type="ECO:0000256" key="7">
    <source>
        <dbReference type="ARBA" id="ARBA00022737"/>
    </source>
</evidence>
<dbReference type="FunFam" id="1.10.8.720:FF:000002">
    <property type="entry name" value="Dynein heavy chain 9, axonemal"/>
    <property type="match status" value="1"/>
</dbReference>
<dbReference type="InterPro" id="IPR034653">
    <property type="entry name" value="SPF45_RRM"/>
</dbReference>
<dbReference type="FunFam" id="3.40.50.300:FF:000049">
    <property type="entry name" value="Dynein, axonemal, heavy chain 5"/>
    <property type="match status" value="1"/>
</dbReference>
<dbReference type="InterPro" id="IPR041589">
    <property type="entry name" value="DNAH3_AAA_lid_1"/>
</dbReference>
<dbReference type="GO" id="GO:0005524">
    <property type="term" value="F:ATP binding"/>
    <property type="evidence" value="ECO:0007669"/>
    <property type="project" value="UniProtKB-KW"/>
</dbReference>
<dbReference type="Gene3D" id="3.40.50.300">
    <property type="entry name" value="P-loop containing nucleotide triphosphate hydrolases"/>
    <property type="match status" value="5"/>
</dbReference>
<dbReference type="GO" id="GO:0003723">
    <property type="term" value="F:RNA binding"/>
    <property type="evidence" value="ECO:0007669"/>
    <property type="project" value="UniProtKB-UniRule"/>
</dbReference>
<dbReference type="SMART" id="SM00361">
    <property type="entry name" value="RRM_1"/>
    <property type="match status" value="1"/>
</dbReference>
<dbReference type="InterPro" id="IPR035699">
    <property type="entry name" value="AAA_6"/>
</dbReference>
<dbReference type="Pfam" id="PF01585">
    <property type="entry name" value="G-patch"/>
    <property type="match status" value="1"/>
</dbReference>
<dbReference type="SUPFAM" id="SSF54928">
    <property type="entry name" value="RNA-binding domain, RBD"/>
    <property type="match status" value="1"/>
</dbReference>
<dbReference type="InterPro" id="IPR042222">
    <property type="entry name" value="Dynein_2_N"/>
</dbReference>
<evidence type="ECO:0000256" key="4">
    <source>
        <dbReference type="ARBA" id="ARBA00022490"/>
    </source>
</evidence>
<dbReference type="SUPFAM" id="SSF52540">
    <property type="entry name" value="P-loop containing nucleoside triphosphate hydrolases"/>
    <property type="match status" value="4"/>
</dbReference>
<dbReference type="Pfam" id="PF17852">
    <property type="entry name" value="Dynein_AAA_lid"/>
    <property type="match status" value="1"/>
</dbReference>
<dbReference type="InterPro" id="IPR041228">
    <property type="entry name" value="Dynein_C"/>
</dbReference>
<dbReference type="Proteomes" id="UP001607303">
    <property type="component" value="Unassembled WGS sequence"/>
</dbReference>
<dbReference type="FunFam" id="3.40.50.300:FF:002141">
    <property type="entry name" value="Dynein heavy chain"/>
    <property type="match status" value="1"/>
</dbReference>
<dbReference type="InterPro" id="IPR042228">
    <property type="entry name" value="Dynein_linker_3"/>
</dbReference>
<dbReference type="Pfam" id="PF12775">
    <property type="entry name" value="AAA_7"/>
    <property type="match status" value="1"/>
</dbReference>
<dbReference type="Gene3D" id="1.20.140.100">
    <property type="entry name" value="Dynein heavy chain, N-terminal domain 2"/>
    <property type="match status" value="1"/>
</dbReference>
<reference evidence="28 29" key="1">
    <citation type="journal article" date="2024" name="Ann. Entomol. Soc. Am.">
        <title>Genomic analyses of the southern and eastern yellowjacket wasps (Hymenoptera: Vespidae) reveal evolutionary signatures of social life.</title>
        <authorList>
            <person name="Catto M.A."/>
            <person name="Caine P.B."/>
            <person name="Orr S.E."/>
            <person name="Hunt B.G."/>
            <person name="Goodisman M.A.D."/>
        </authorList>
    </citation>
    <scope>NUCLEOTIDE SEQUENCE [LARGE SCALE GENOMIC DNA]</scope>
    <source>
        <strain evidence="28">232</strain>
        <tissue evidence="28">Head and thorax</tissue>
    </source>
</reference>
<keyword evidence="18" id="KW-0966">Cell projection</keyword>
<evidence type="ECO:0000256" key="5">
    <source>
        <dbReference type="ARBA" id="ARBA00022664"/>
    </source>
</evidence>
<dbReference type="Gene3D" id="3.30.70.330">
    <property type="match status" value="1"/>
</dbReference>
<dbReference type="Gene3D" id="3.10.490.20">
    <property type="match status" value="1"/>
</dbReference>
<keyword evidence="15" id="KW-0508">mRNA splicing</keyword>
<keyword evidence="12 24" id="KW-0175">Coiled coil</keyword>
<dbReference type="FunFam" id="1.20.140.100:FF:000001">
    <property type="entry name" value="dynein heavy chain 17, axonemal"/>
    <property type="match status" value="1"/>
</dbReference>
<dbReference type="FunFam" id="3.40.50.300:FF:000945">
    <property type="entry name" value="Dynein axonemal heavy chain 9"/>
    <property type="match status" value="1"/>
</dbReference>
<dbReference type="InterPro" id="IPR027417">
    <property type="entry name" value="P-loop_NTPase"/>
</dbReference>
<dbReference type="FunFam" id="1.20.920.20:FF:000003">
    <property type="entry name" value="Dynein axonemal heavy chain 17"/>
    <property type="match status" value="1"/>
</dbReference>
<evidence type="ECO:0000256" key="23">
    <source>
        <dbReference type="PROSITE-ProRule" id="PRU00176"/>
    </source>
</evidence>
<dbReference type="InterPro" id="IPR043160">
    <property type="entry name" value="Dynein_C_barrel"/>
</dbReference>
<dbReference type="InterPro" id="IPR026983">
    <property type="entry name" value="DHC"/>
</dbReference>
<dbReference type="Pfam" id="PF08385">
    <property type="entry name" value="DHC_N1"/>
    <property type="match status" value="1"/>
</dbReference>
<name>A0ABD2CAR5_VESMC</name>
<feature type="compositionally biased region" description="Polar residues" evidence="25">
    <location>
        <begin position="184"/>
        <end position="197"/>
    </location>
</feature>
<evidence type="ECO:0000256" key="15">
    <source>
        <dbReference type="ARBA" id="ARBA00023187"/>
    </source>
</evidence>
<dbReference type="InterPro" id="IPR000504">
    <property type="entry name" value="RRM_dom"/>
</dbReference>
<dbReference type="GO" id="GO:0008380">
    <property type="term" value="P:RNA splicing"/>
    <property type="evidence" value="ECO:0007669"/>
    <property type="project" value="UniProtKB-KW"/>
</dbReference>
<dbReference type="GO" id="GO:0006397">
    <property type="term" value="P:mRNA processing"/>
    <property type="evidence" value="ECO:0007669"/>
    <property type="project" value="UniProtKB-KW"/>
</dbReference>
<comment type="caution">
    <text evidence="28">The sequence shown here is derived from an EMBL/GenBank/DDBJ whole genome shotgun (WGS) entry which is preliminary data.</text>
</comment>
<dbReference type="Pfam" id="PF08393">
    <property type="entry name" value="DHC_N2"/>
    <property type="match status" value="1"/>
</dbReference>
<dbReference type="FunFam" id="1.20.920.30:FF:000003">
    <property type="entry name" value="Dynein axonemal heavy chain 17"/>
    <property type="match status" value="1"/>
</dbReference>
<evidence type="ECO:0000256" key="16">
    <source>
        <dbReference type="ARBA" id="ARBA00023212"/>
    </source>
</evidence>
<feature type="domain" description="G-patch" evidence="27">
    <location>
        <begin position="200"/>
        <end position="240"/>
    </location>
</feature>
<evidence type="ECO:0000256" key="18">
    <source>
        <dbReference type="ARBA" id="ARBA00023273"/>
    </source>
</evidence>
<dbReference type="PANTHER" id="PTHR45703">
    <property type="entry name" value="DYNEIN HEAVY CHAIN"/>
    <property type="match status" value="1"/>
</dbReference>
<dbReference type="InterPro" id="IPR013594">
    <property type="entry name" value="Dynein_heavy_tail"/>
</dbReference>
<dbReference type="GO" id="GO:0097729">
    <property type="term" value="C:9+2 motile cilium"/>
    <property type="evidence" value="ECO:0007669"/>
    <property type="project" value="UniProtKB-ARBA"/>
</dbReference>
<feature type="compositionally biased region" description="Low complexity" evidence="25">
    <location>
        <begin position="264"/>
        <end position="277"/>
    </location>
</feature>
<dbReference type="GO" id="GO:0030286">
    <property type="term" value="C:dynein complex"/>
    <property type="evidence" value="ECO:0007669"/>
    <property type="project" value="UniProtKB-KW"/>
</dbReference>
<comment type="similarity">
    <text evidence="3">Belongs to the dynein heavy chain family.</text>
</comment>
<feature type="coiled-coil region" evidence="24">
    <location>
        <begin position="3475"/>
        <end position="3519"/>
    </location>
</feature>
<dbReference type="Pfam" id="PF12781">
    <property type="entry name" value="AAA_9"/>
    <property type="match status" value="1"/>
</dbReference>
<keyword evidence="5" id="KW-0507">mRNA processing</keyword>
<keyword evidence="29" id="KW-1185">Reference proteome</keyword>
<evidence type="ECO:0000256" key="21">
    <source>
        <dbReference type="ARBA" id="ARBA00075691"/>
    </source>
</evidence>
<dbReference type="Gene3D" id="6.10.140.1060">
    <property type="match status" value="1"/>
</dbReference>
<feature type="coiled-coil region" evidence="24">
    <location>
        <begin position="1685"/>
        <end position="1712"/>
    </location>
</feature>